<feature type="region of interest" description="Disordered" evidence="1">
    <location>
        <begin position="101"/>
        <end position="130"/>
    </location>
</feature>
<evidence type="ECO:0000313" key="2">
    <source>
        <dbReference type="EMBL" id="KPA80206.1"/>
    </source>
</evidence>
<feature type="region of interest" description="Disordered" evidence="1">
    <location>
        <begin position="1"/>
        <end position="20"/>
    </location>
</feature>
<comment type="caution">
    <text evidence="2">The sequence shown here is derived from an EMBL/GenBank/DDBJ whole genome shotgun (WGS) entry which is preliminary data.</text>
</comment>
<gene>
    <name evidence="2" type="ORF">ABB37_05184</name>
</gene>
<evidence type="ECO:0000313" key="3">
    <source>
        <dbReference type="Proteomes" id="UP000037923"/>
    </source>
</evidence>
<organism evidence="2 3">
    <name type="scientific">Leptomonas pyrrhocoris</name>
    <name type="common">Firebug parasite</name>
    <dbReference type="NCBI Taxonomy" id="157538"/>
    <lineage>
        <taxon>Eukaryota</taxon>
        <taxon>Discoba</taxon>
        <taxon>Euglenozoa</taxon>
        <taxon>Kinetoplastea</taxon>
        <taxon>Metakinetoplastina</taxon>
        <taxon>Trypanosomatida</taxon>
        <taxon>Trypanosomatidae</taxon>
        <taxon>Leishmaniinae</taxon>
        <taxon>Leptomonas</taxon>
    </lineage>
</organism>
<proteinExistence type="predicted"/>
<feature type="region of interest" description="Disordered" evidence="1">
    <location>
        <begin position="53"/>
        <end position="88"/>
    </location>
</feature>
<feature type="compositionally biased region" description="Basic residues" evidence="1">
    <location>
        <begin position="116"/>
        <end position="130"/>
    </location>
</feature>
<dbReference type="OMA" id="RCFSRSQ"/>
<dbReference type="VEuPathDB" id="TriTrypDB:LpyrH10_09_2840"/>
<name>A0A0M9G1E2_LEPPY</name>
<accession>A0A0M9G1E2</accession>
<evidence type="ECO:0000256" key="1">
    <source>
        <dbReference type="SAM" id="MobiDB-lite"/>
    </source>
</evidence>
<dbReference type="RefSeq" id="XP_015658645.1">
    <property type="nucleotide sequence ID" value="XM_015803129.1"/>
</dbReference>
<dbReference type="EMBL" id="LGTL01000009">
    <property type="protein sequence ID" value="KPA80206.1"/>
    <property type="molecule type" value="Genomic_DNA"/>
</dbReference>
<feature type="compositionally biased region" description="Polar residues" evidence="1">
    <location>
        <begin position="1"/>
        <end position="13"/>
    </location>
</feature>
<protein>
    <submittedName>
        <fullName evidence="2">Uncharacterized protein</fullName>
    </submittedName>
</protein>
<dbReference type="AlphaFoldDB" id="A0A0M9G1E2"/>
<reference evidence="2 3" key="1">
    <citation type="submission" date="2015-07" db="EMBL/GenBank/DDBJ databases">
        <title>High-quality genome of monoxenous trypanosomatid Leptomonas pyrrhocoris.</title>
        <authorList>
            <person name="Flegontov P."/>
            <person name="Butenko A."/>
            <person name="Firsov S."/>
            <person name="Vlcek C."/>
            <person name="Logacheva M.D."/>
            <person name="Field M."/>
            <person name="Filatov D."/>
            <person name="Flegontova O."/>
            <person name="Gerasimov E."/>
            <person name="Jackson A.P."/>
            <person name="Kelly S."/>
            <person name="Opperdoes F."/>
            <person name="O'Reilly A."/>
            <person name="Votypka J."/>
            <person name="Yurchenko V."/>
            <person name="Lukes J."/>
        </authorList>
    </citation>
    <scope>NUCLEOTIDE SEQUENCE [LARGE SCALE GENOMIC DNA]</scope>
    <source>
        <strain evidence="2">H10</strain>
    </source>
</reference>
<dbReference type="GeneID" id="26905474"/>
<keyword evidence="3" id="KW-1185">Reference proteome</keyword>
<sequence>MPPRDTQSSSAGTTRMRPVRLNVTPITKKMYRCFSRSQAQEALLAEEAAITSKMTLKRRRSHGEASATSSSAGDVAERDQVRAPPSAAAFTIETTSTVVSTVAPSLSANSGDEKKERKHRTGASSSKVHR</sequence>
<dbReference type="Proteomes" id="UP000037923">
    <property type="component" value="Unassembled WGS sequence"/>
</dbReference>